<proteinExistence type="predicted"/>
<protein>
    <submittedName>
        <fullName evidence="1">Uncharacterized protein</fullName>
    </submittedName>
</protein>
<name>A0A6A6WWK2_9PLEO</name>
<dbReference type="EMBL" id="MU002202">
    <property type="protein sequence ID" value="KAF2788600.1"/>
    <property type="molecule type" value="Genomic_DNA"/>
</dbReference>
<dbReference type="OrthoDB" id="3793522at2759"/>
<sequence length="108" mass="11985">MDIDERLELAQRVQGELWEDRLNETHRSGRLCAWVSSFHHDRLPCLLSDNDLCYGSYNAGFKLIFGDGTAWLLRFPRVAVLLLLFLFAYRDLLLQGGVGAGGASAGAG</sequence>
<evidence type="ECO:0000313" key="1">
    <source>
        <dbReference type="EMBL" id="KAF2788600.1"/>
    </source>
</evidence>
<organism evidence="1 2">
    <name type="scientific">Melanomma pulvis-pyrius CBS 109.77</name>
    <dbReference type="NCBI Taxonomy" id="1314802"/>
    <lineage>
        <taxon>Eukaryota</taxon>
        <taxon>Fungi</taxon>
        <taxon>Dikarya</taxon>
        <taxon>Ascomycota</taxon>
        <taxon>Pezizomycotina</taxon>
        <taxon>Dothideomycetes</taxon>
        <taxon>Pleosporomycetidae</taxon>
        <taxon>Pleosporales</taxon>
        <taxon>Melanommataceae</taxon>
        <taxon>Melanomma</taxon>
    </lineage>
</organism>
<dbReference type="Proteomes" id="UP000799757">
    <property type="component" value="Unassembled WGS sequence"/>
</dbReference>
<gene>
    <name evidence="1" type="ORF">K505DRAFT_366328</name>
</gene>
<dbReference type="AlphaFoldDB" id="A0A6A6WWK2"/>
<accession>A0A6A6WWK2</accession>
<reference evidence="1" key="1">
    <citation type="journal article" date="2020" name="Stud. Mycol.">
        <title>101 Dothideomycetes genomes: a test case for predicting lifestyles and emergence of pathogens.</title>
        <authorList>
            <person name="Haridas S."/>
            <person name="Albert R."/>
            <person name="Binder M."/>
            <person name="Bloem J."/>
            <person name="Labutti K."/>
            <person name="Salamov A."/>
            <person name="Andreopoulos B."/>
            <person name="Baker S."/>
            <person name="Barry K."/>
            <person name="Bills G."/>
            <person name="Bluhm B."/>
            <person name="Cannon C."/>
            <person name="Castanera R."/>
            <person name="Culley D."/>
            <person name="Daum C."/>
            <person name="Ezra D."/>
            <person name="Gonzalez J."/>
            <person name="Henrissat B."/>
            <person name="Kuo A."/>
            <person name="Liang C."/>
            <person name="Lipzen A."/>
            <person name="Lutzoni F."/>
            <person name="Magnuson J."/>
            <person name="Mondo S."/>
            <person name="Nolan M."/>
            <person name="Ohm R."/>
            <person name="Pangilinan J."/>
            <person name="Park H.-J."/>
            <person name="Ramirez L."/>
            <person name="Alfaro M."/>
            <person name="Sun H."/>
            <person name="Tritt A."/>
            <person name="Yoshinaga Y."/>
            <person name="Zwiers L.-H."/>
            <person name="Turgeon B."/>
            <person name="Goodwin S."/>
            <person name="Spatafora J."/>
            <person name="Crous P."/>
            <person name="Grigoriev I."/>
        </authorList>
    </citation>
    <scope>NUCLEOTIDE SEQUENCE</scope>
    <source>
        <strain evidence="1">CBS 109.77</strain>
    </source>
</reference>
<keyword evidence="2" id="KW-1185">Reference proteome</keyword>
<evidence type="ECO:0000313" key="2">
    <source>
        <dbReference type="Proteomes" id="UP000799757"/>
    </source>
</evidence>